<dbReference type="InterPro" id="IPR018490">
    <property type="entry name" value="cNMP-bd_dom_sf"/>
</dbReference>
<dbReference type="PANTHER" id="PTHR23011:SF28">
    <property type="entry name" value="CYCLIC NUCLEOTIDE-BINDING DOMAIN CONTAINING PROTEIN"/>
    <property type="match status" value="1"/>
</dbReference>
<feature type="compositionally biased region" description="Low complexity" evidence="1">
    <location>
        <begin position="437"/>
        <end position="465"/>
    </location>
</feature>
<evidence type="ECO:0000313" key="4">
    <source>
        <dbReference type="Proteomes" id="UP000660262"/>
    </source>
</evidence>
<dbReference type="SUPFAM" id="SSF51206">
    <property type="entry name" value="cAMP-binding domain-like"/>
    <property type="match status" value="2"/>
</dbReference>
<dbReference type="PROSITE" id="PS50042">
    <property type="entry name" value="CNMP_BINDING_3"/>
    <property type="match status" value="1"/>
</dbReference>
<dbReference type="InterPro" id="IPR018488">
    <property type="entry name" value="cNMP-bd_CS"/>
</dbReference>
<proteinExistence type="predicted"/>
<dbReference type="OrthoDB" id="549818at2759"/>
<dbReference type="EMBL" id="BNJQ01000010">
    <property type="protein sequence ID" value="GHP05348.1"/>
    <property type="molecule type" value="Genomic_DNA"/>
</dbReference>
<dbReference type="PANTHER" id="PTHR23011">
    <property type="entry name" value="CYCLIC NUCLEOTIDE-BINDING DOMAIN CONTAINING PROTEIN"/>
    <property type="match status" value="1"/>
</dbReference>
<protein>
    <recommendedName>
        <fullName evidence="2">Cyclic nucleotide-binding domain-containing protein</fullName>
    </recommendedName>
</protein>
<feature type="compositionally biased region" description="Gly residues" evidence="1">
    <location>
        <begin position="420"/>
        <end position="436"/>
    </location>
</feature>
<gene>
    <name evidence="3" type="ORF">PPROV_000410000</name>
</gene>
<accession>A0A830HEZ7</accession>
<evidence type="ECO:0000259" key="2">
    <source>
        <dbReference type="PROSITE" id="PS50042"/>
    </source>
</evidence>
<evidence type="ECO:0000256" key="1">
    <source>
        <dbReference type="SAM" id="MobiDB-lite"/>
    </source>
</evidence>
<dbReference type="SMART" id="SM00100">
    <property type="entry name" value="cNMP"/>
    <property type="match status" value="1"/>
</dbReference>
<feature type="compositionally biased region" description="Basic residues" evidence="1">
    <location>
        <begin position="406"/>
        <end position="418"/>
    </location>
</feature>
<feature type="compositionally biased region" description="Basic and acidic residues" evidence="1">
    <location>
        <begin position="466"/>
        <end position="484"/>
    </location>
</feature>
<dbReference type="Gene3D" id="2.60.120.10">
    <property type="entry name" value="Jelly Rolls"/>
    <property type="match status" value="2"/>
</dbReference>
<sequence length="525" mass="56851">MPLGLGSHATPPKGAAASLSVDARLMNLKRLRKLCSAKGAERTPDDILRLCEVTASLCHFFRTMPLTMSKEVCRCVELELFGKGEVVFRQGDVGQKFYVIVQGRLDVLVRESSKKRGGAPGPNDAGDGGARTDSHTLASTANIINNHGGSGVKQENKLTQRDIAGASVVATLCRGDTFGEIALVKDGLRTATIFTKTKTELLVLHKDDFQRILHSLYGTSIDDRLNYLERLHALTHASENEVKDFAHFLCVAAHQEGTVFYPEKDNRLHFIVEGEAKLRLDHAQYGTPVDIVKTITAPGASGFANANGPREWRYAMKETFYDSVTISRLGPGNCFGECSVFPHLRREGRVVEALTEVKLYFVAQADLQHNTEASVLSALKSEAEFKAEYYDGRYRQLMASREMHGVQKRKHGGGRKQKTSGGGAGGAGTSGGGASGAAGDSGASAGGDESASSGGAGESRVVASGAEEHKPEEIVTQEELNRQEENNIRFLETLKLAGRREGIRLAQMQAQAQRSPIDHEKVNAW</sequence>
<keyword evidence="4" id="KW-1185">Reference proteome</keyword>
<dbReference type="Proteomes" id="UP000660262">
    <property type="component" value="Unassembled WGS sequence"/>
</dbReference>
<feature type="region of interest" description="Disordered" evidence="1">
    <location>
        <begin position="403"/>
        <end position="484"/>
    </location>
</feature>
<feature type="region of interest" description="Disordered" evidence="1">
    <location>
        <begin position="112"/>
        <end position="132"/>
    </location>
</feature>
<feature type="domain" description="Cyclic nucleotide-binding" evidence="2">
    <location>
        <begin position="60"/>
        <end position="213"/>
    </location>
</feature>
<dbReference type="InterPro" id="IPR014710">
    <property type="entry name" value="RmlC-like_jellyroll"/>
</dbReference>
<dbReference type="PRINTS" id="PR00103">
    <property type="entry name" value="CAMPKINASE"/>
</dbReference>
<organism evidence="3 4">
    <name type="scientific">Pycnococcus provasolii</name>
    <dbReference type="NCBI Taxonomy" id="41880"/>
    <lineage>
        <taxon>Eukaryota</taxon>
        <taxon>Viridiplantae</taxon>
        <taxon>Chlorophyta</taxon>
        <taxon>Pseudoscourfieldiophyceae</taxon>
        <taxon>Pseudoscourfieldiales</taxon>
        <taxon>Pycnococcaceae</taxon>
        <taxon>Pycnococcus</taxon>
    </lineage>
</organism>
<dbReference type="AlphaFoldDB" id="A0A830HEZ7"/>
<name>A0A830HEZ7_9CHLO</name>
<comment type="caution">
    <text evidence="3">The sequence shown here is derived from an EMBL/GenBank/DDBJ whole genome shotgun (WGS) entry which is preliminary data.</text>
</comment>
<dbReference type="InterPro" id="IPR000595">
    <property type="entry name" value="cNMP-bd_dom"/>
</dbReference>
<reference evidence="3" key="1">
    <citation type="submission" date="2020-10" db="EMBL/GenBank/DDBJ databases">
        <title>Unveiling of a novel bifunctional photoreceptor, Dualchrome1, isolated from a cosmopolitan green alga.</title>
        <authorList>
            <person name="Suzuki S."/>
            <person name="Kawachi M."/>
        </authorList>
    </citation>
    <scope>NUCLEOTIDE SEQUENCE</scope>
    <source>
        <strain evidence="3">NIES 2893</strain>
    </source>
</reference>
<dbReference type="CDD" id="cd00038">
    <property type="entry name" value="CAP_ED"/>
    <property type="match status" value="1"/>
</dbReference>
<evidence type="ECO:0000313" key="3">
    <source>
        <dbReference type="EMBL" id="GHP05348.1"/>
    </source>
</evidence>
<dbReference type="Pfam" id="PF00027">
    <property type="entry name" value="cNMP_binding"/>
    <property type="match status" value="1"/>
</dbReference>
<dbReference type="PROSITE" id="PS00889">
    <property type="entry name" value="CNMP_BINDING_2"/>
    <property type="match status" value="1"/>
</dbReference>